<accession>A0A8S5T0Y1</accession>
<sequence length="273" mass="31248">MKELVKVVIPSYKRAGRVTTLKAVSNCCLVVREEEYDEYLKHYPDTEIITIPDGEIENGIADTREWIMRNVNNGNVFFLDDDIGKFMRAYNPDHYASIRFENPDVIQDNEVDPDIIYEVIQADAHLAKQMGVYLFGFTVAGNPRDCPPQSPFKFNAIFSGGAFGVLRGEEGCKISLPYHERGVALCEDYYLVLINAFFHRKCLVDFRFLENSTTFRNTGGLSEYRSTEGEKEAYLYLKKKFGNAIKRKPQGYTNDGKPRKASSPYERVLNLPF</sequence>
<organism evidence="2">
    <name type="scientific">Myoviridae sp. ctp4Q36</name>
    <dbReference type="NCBI Taxonomy" id="2827708"/>
    <lineage>
        <taxon>Viruses</taxon>
        <taxon>Duplodnaviria</taxon>
        <taxon>Heunggongvirae</taxon>
        <taxon>Uroviricota</taxon>
        <taxon>Caudoviricetes</taxon>
    </lineage>
</organism>
<reference evidence="2" key="1">
    <citation type="journal article" date="2021" name="Proc. Natl. Acad. Sci. U.S.A.">
        <title>A Catalog of Tens of Thousands of Viruses from Human Metagenomes Reveals Hidden Associations with Chronic Diseases.</title>
        <authorList>
            <person name="Tisza M.J."/>
            <person name="Buck C.B."/>
        </authorList>
    </citation>
    <scope>NUCLEOTIDE SEQUENCE</scope>
    <source>
        <strain evidence="2">Ctp4Q36</strain>
    </source>
</reference>
<dbReference type="InterPro" id="IPR049100">
    <property type="entry name" value="TAGT"/>
</dbReference>
<protein>
    <recommendedName>
        <fullName evidence="1">TET-Associated Glycosyltransferase domain-containing protein</fullName>
    </recommendedName>
</protein>
<dbReference type="EMBL" id="BK032725">
    <property type="protein sequence ID" value="DAF56981.1"/>
    <property type="molecule type" value="Genomic_DNA"/>
</dbReference>
<dbReference type="Pfam" id="PF20691">
    <property type="entry name" value="TAGT"/>
    <property type="match status" value="1"/>
</dbReference>
<evidence type="ECO:0000313" key="2">
    <source>
        <dbReference type="EMBL" id="DAF56981.1"/>
    </source>
</evidence>
<proteinExistence type="predicted"/>
<evidence type="ECO:0000259" key="1">
    <source>
        <dbReference type="Pfam" id="PF20691"/>
    </source>
</evidence>
<feature type="domain" description="TET-Associated Glycosyltransferase" evidence="1">
    <location>
        <begin position="6"/>
        <end position="218"/>
    </location>
</feature>
<name>A0A8S5T0Y1_9CAUD</name>